<evidence type="ECO:0000256" key="2">
    <source>
        <dbReference type="ARBA" id="ARBA00022801"/>
    </source>
</evidence>
<organism evidence="3">
    <name type="scientific">freshwater metagenome</name>
    <dbReference type="NCBI Taxonomy" id="449393"/>
    <lineage>
        <taxon>unclassified sequences</taxon>
        <taxon>metagenomes</taxon>
        <taxon>ecological metagenomes</taxon>
    </lineage>
</organism>
<dbReference type="NCBIfam" id="TIGR03445">
    <property type="entry name" value="mycothiol_MshB"/>
    <property type="match status" value="1"/>
</dbReference>
<dbReference type="PANTHER" id="PTHR12993:SF26">
    <property type="entry name" value="1D-MYO-INOSITOL 2-ACETAMIDO-2-DEOXY-ALPHA-D-GLUCOPYRANOSIDE DEACETYLASE"/>
    <property type="match status" value="1"/>
</dbReference>
<evidence type="ECO:0000256" key="1">
    <source>
        <dbReference type="ARBA" id="ARBA00022723"/>
    </source>
</evidence>
<accession>A0A6J6TVH9</accession>
<dbReference type="InterPro" id="IPR024078">
    <property type="entry name" value="LmbE-like_dom_sf"/>
</dbReference>
<protein>
    <submittedName>
        <fullName evidence="3">Unannotated protein</fullName>
    </submittedName>
</protein>
<dbReference type="InterPro" id="IPR003737">
    <property type="entry name" value="GlcNAc_PI_deacetylase-related"/>
</dbReference>
<dbReference type="Gene3D" id="3.40.50.10320">
    <property type="entry name" value="LmbE-like"/>
    <property type="match status" value="1"/>
</dbReference>
<dbReference type="PANTHER" id="PTHR12993">
    <property type="entry name" value="N-ACETYLGLUCOSAMINYL-PHOSPHATIDYLINOSITOL DE-N-ACETYLASE-RELATED"/>
    <property type="match status" value="1"/>
</dbReference>
<dbReference type="HAMAP" id="MF_01696">
    <property type="entry name" value="MshB"/>
    <property type="match status" value="1"/>
</dbReference>
<dbReference type="InterPro" id="IPR017810">
    <property type="entry name" value="Mycothiol_biosynthesis_MshB"/>
</dbReference>
<dbReference type="Pfam" id="PF02585">
    <property type="entry name" value="PIG-L"/>
    <property type="match status" value="1"/>
</dbReference>
<keyword evidence="2" id="KW-0378">Hydrolase</keyword>
<reference evidence="3" key="1">
    <citation type="submission" date="2020-05" db="EMBL/GenBank/DDBJ databases">
        <authorList>
            <person name="Chiriac C."/>
            <person name="Salcher M."/>
            <person name="Ghai R."/>
            <person name="Kavagutti S V."/>
        </authorList>
    </citation>
    <scope>NUCLEOTIDE SEQUENCE</scope>
</reference>
<dbReference type="AlphaFoldDB" id="A0A6J6TVH9"/>
<sequence length="289" mass="31737">MSDRSLLLVHAHPDDETINNGATMAKYASEGVRVTLVTCTRGEEGEVLVPELADLASSKNDNLGKHREGELANAMAALGVKDFRFLGAPDRIFRDSGMMGTEPNNRADVFWQAGLDDAASYLVKIIREVKPQVLITYDEMGGYGHPDHIQAHRVAMRAAELANDPKFGSGEVWNISRIYWNTMPKSIIQDGIDKMKEIGSSFFGAESADDLPFAKPDELVTTLIDGTAFIDAKMAAMAAHPTQIELDGPFFALSNNLGNQVWGHEYYTLVKGEKSLNLDSNDREVDLFA</sequence>
<name>A0A6J6TVH9_9ZZZZ</name>
<dbReference type="EMBL" id="CAEZZJ010000012">
    <property type="protein sequence ID" value="CAB4750664.1"/>
    <property type="molecule type" value="Genomic_DNA"/>
</dbReference>
<keyword evidence="1" id="KW-0479">Metal-binding</keyword>
<evidence type="ECO:0000313" key="3">
    <source>
        <dbReference type="EMBL" id="CAB4750664.1"/>
    </source>
</evidence>
<dbReference type="SUPFAM" id="SSF102588">
    <property type="entry name" value="LmbE-like"/>
    <property type="match status" value="1"/>
</dbReference>
<proteinExistence type="inferred from homology"/>
<dbReference type="GO" id="GO:0035595">
    <property type="term" value="F:N-acetylglucosaminylinositol deacetylase activity"/>
    <property type="evidence" value="ECO:0007669"/>
    <property type="project" value="InterPro"/>
</dbReference>
<dbReference type="GO" id="GO:0046872">
    <property type="term" value="F:metal ion binding"/>
    <property type="evidence" value="ECO:0007669"/>
    <property type="project" value="UniProtKB-KW"/>
</dbReference>
<gene>
    <name evidence="3" type="ORF">UFOPK2852_00225</name>
</gene>